<keyword evidence="2" id="KW-1185">Reference proteome</keyword>
<accession>A0A914YB11</accession>
<feature type="transmembrane region" description="Helical" evidence="1">
    <location>
        <begin position="168"/>
        <end position="189"/>
    </location>
</feature>
<sequence>MQQKAFEHLQQKIQFVYAALTDIGSIKTFDYEAFISYVTWSTMISNASLTDRRIILSFIYIFIGLMAGYYYPQKFNHGSGDFFLPLISNFLFYFLAQNLKDNRLILLGICVFVPASMSAYYAYIFDSFSFLFFVNLFQSSFYIYFCLQLAIRAYSEIGVKSERDIFKMVIRIAVVSEFLGSLSFLASFATS</sequence>
<feature type="transmembrane region" description="Helical" evidence="1">
    <location>
        <begin position="103"/>
        <end position="122"/>
    </location>
</feature>
<proteinExistence type="predicted"/>
<evidence type="ECO:0000313" key="3">
    <source>
        <dbReference type="WBParaSite" id="PSU_v2.g174.t1"/>
    </source>
</evidence>
<keyword evidence="1" id="KW-0812">Transmembrane</keyword>
<dbReference type="Proteomes" id="UP000887577">
    <property type="component" value="Unplaced"/>
</dbReference>
<dbReference type="WBParaSite" id="PSU_v2.g174.t1">
    <property type="protein sequence ID" value="PSU_v2.g174.t1"/>
    <property type="gene ID" value="PSU_v2.g174"/>
</dbReference>
<evidence type="ECO:0000313" key="2">
    <source>
        <dbReference type="Proteomes" id="UP000887577"/>
    </source>
</evidence>
<organism evidence="2 3">
    <name type="scientific">Panagrolaimus superbus</name>
    <dbReference type="NCBI Taxonomy" id="310955"/>
    <lineage>
        <taxon>Eukaryota</taxon>
        <taxon>Metazoa</taxon>
        <taxon>Ecdysozoa</taxon>
        <taxon>Nematoda</taxon>
        <taxon>Chromadorea</taxon>
        <taxon>Rhabditida</taxon>
        <taxon>Tylenchina</taxon>
        <taxon>Panagrolaimomorpha</taxon>
        <taxon>Panagrolaimoidea</taxon>
        <taxon>Panagrolaimidae</taxon>
        <taxon>Panagrolaimus</taxon>
    </lineage>
</organism>
<evidence type="ECO:0000256" key="1">
    <source>
        <dbReference type="SAM" id="Phobius"/>
    </source>
</evidence>
<dbReference type="AlphaFoldDB" id="A0A914YB11"/>
<reference evidence="3" key="1">
    <citation type="submission" date="2022-11" db="UniProtKB">
        <authorList>
            <consortium name="WormBaseParasite"/>
        </authorList>
    </citation>
    <scope>IDENTIFICATION</scope>
</reference>
<protein>
    <submittedName>
        <fullName evidence="3">Uncharacterized protein</fullName>
    </submittedName>
</protein>
<keyword evidence="1" id="KW-1133">Transmembrane helix</keyword>
<name>A0A914YB11_9BILA</name>
<feature type="transmembrane region" description="Helical" evidence="1">
    <location>
        <begin position="128"/>
        <end position="147"/>
    </location>
</feature>
<feature type="transmembrane region" description="Helical" evidence="1">
    <location>
        <begin position="78"/>
        <end position="96"/>
    </location>
</feature>
<feature type="transmembrane region" description="Helical" evidence="1">
    <location>
        <begin position="54"/>
        <end position="72"/>
    </location>
</feature>
<keyword evidence="1" id="KW-0472">Membrane</keyword>